<organism evidence="2 3">
    <name type="scientific">Motilimonas cestriensis</name>
    <dbReference type="NCBI Taxonomy" id="2742685"/>
    <lineage>
        <taxon>Bacteria</taxon>
        <taxon>Pseudomonadati</taxon>
        <taxon>Pseudomonadota</taxon>
        <taxon>Gammaproteobacteria</taxon>
        <taxon>Alteromonadales</taxon>
        <taxon>Alteromonadales genera incertae sedis</taxon>
        <taxon>Motilimonas</taxon>
    </lineage>
</organism>
<sequence length="127" mass="14474">MKSFDALLELAKRKSDFDQDNAWFKGSSTYLDAIKKEVDEVIEEIPKSRTNYLEDELADVLWNTLNALMALEQEAGISANNVLERACQKYEQRMTGIEAGVNWDDIKNEQKQALAAEHQVNILVNPK</sequence>
<accession>A0ABS8WF42</accession>
<dbReference type="Pfam" id="PF03819">
    <property type="entry name" value="MazG"/>
    <property type="match status" value="1"/>
</dbReference>
<dbReference type="Gene3D" id="1.10.287.1080">
    <property type="entry name" value="MazG-like"/>
    <property type="match status" value="1"/>
</dbReference>
<keyword evidence="3" id="KW-1185">Reference proteome</keyword>
<dbReference type="RefSeq" id="WP_233053634.1">
    <property type="nucleotide sequence ID" value="NZ_JAIMJA010000014.1"/>
</dbReference>
<comment type="caution">
    <text evidence="2">The sequence shown here is derived from an EMBL/GenBank/DDBJ whole genome shotgun (WGS) entry which is preliminary data.</text>
</comment>
<evidence type="ECO:0000259" key="1">
    <source>
        <dbReference type="Pfam" id="PF03819"/>
    </source>
</evidence>
<feature type="domain" description="NTP pyrophosphohydrolase MazG-like" evidence="1">
    <location>
        <begin position="27"/>
        <end position="93"/>
    </location>
</feature>
<dbReference type="SUPFAM" id="SSF101386">
    <property type="entry name" value="all-alpha NTP pyrophosphatases"/>
    <property type="match status" value="1"/>
</dbReference>
<dbReference type="InterPro" id="IPR004518">
    <property type="entry name" value="MazG-like_dom"/>
</dbReference>
<evidence type="ECO:0000313" key="2">
    <source>
        <dbReference type="EMBL" id="MCE2595970.1"/>
    </source>
</evidence>
<gene>
    <name evidence="2" type="ORF">K6Y31_14245</name>
</gene>
<evidence type="ECO:0000313" key="3">
    <source>
        <dbReference type="Proteomes" id="UP001201273"/>
    </source>
</evidence>
<protein>
    <recommendedName>
        <fullName evidence="1">NTP pyrophosphohydrolase MazG-like domain-containing protein</fullName>
    </recommendedName>
</protein>
<dbReference type="EMBL" id="JAIMJA010000014">
    <property type="protein sequence ID" value="MCE2595970.1"/>
    <property type="molecule type" value="Genomic_DNA"/>
</dbReference>
<name>A0ABS8WF42_9GAMM</name>
<reference evidence="2 3" key="1">
    <citation type="journal article" date="2022" name="Environ. Microbiol. Rep.">
        <title>Eco-phylogenetic analyses reveal divergent evolution of vitamin B12 metabolism in the marine bacterial family 'Psychromonadaceae'.</title>
        <authorList>
            <person name="Jin X."/>
            <person name="Yang Y."/>
            <person name="Cao H."/>
            <person name="Gao B."/>
            <person name="Zhao Z."/>
        </authorList>
    </citation>
    <scope>NUCLEOTIDE SEQUENCE [LARGE SCALE GENOMIC DNA]</scope>
    <source>
        <strain evidence="2 3">MKS20</strain>
    </source>
</reference>
<dbReference type="Proteomes" id="UP001201273">
    <property type="component" value="Unassembled WGS sequence"/>
</dbReference>
<proteinExistence type="predicted"/>